<feature type="region of interest" description="Disordered" evidence="1">
    <location>
        <begin position="1211"/>
        <end position="1231"/>
    </location>
</feature>
<accession>A0A9X1XUH9</accession>
<feature type="domain" description="RapA2 cadherin-like" evidence="2">
    <location>
        <begin position="1298"/>
        <end position="1368"/>
    </location>
</feature>
<reference evidence="3" key="1">
    <citation type="submission" date="2021-11" db="EMBL/GenBank/DDBJ databases">
        <title>Vibrio ZSDE26 sp. nov. and Vibrio ZSDZ34 sp. nov., isolated from coastal seawater in Qingdao.</title>
        <authorList>
            <person name="Zhang P."/>
        </authorList>
    </citation>
    <scope>NUCLEOTIDE SEQUENCE</scope>
    <source>
        <strain evidence="3">ZSDE26</strain>
    </source>
</reference>
<dbReference type="PANTHER" id="PTHR14139">
    <property type="entry name" value="CALSYNTENIN"/>
    <property type="match status" value="1"/>
</dbReference>
<feature type="domain" description="RapA2 cadherin-like" evidence="2">
    <location>
        <begin position="2181"/>
        <end position="2249"/>
    </location>
</feature>
<feature type="domain" description="RapA2 cadherin-like" evidence="2">
    <location>
        <begin position="2288"/>
        <end position="2357"/>
    </location>
</feature>
<feature type="domain" description="RapA2 cadherin-like" evidence="2">
    <location>
        <begin position="1187"/>
        <end position="1257"/>
    </location>
</feature>
<evidence type="ECO:0000313" key="4">
    <source>
        <dbReference type="Proteomes" id="UP001139559"/>
    </source>
</evidence>
<feature type="domain" description="RapA2 cadherin-like" evidence="2">
    <location>
        <begin position="244"/>
        <end position="310"/>
    </location>
</feature>
<dbReference type="InterPro" id="IPR011049">
    <property type="entry name" value="Serralysin-like_metalloprot_C"/>
</dbReference>
<dbReference type="InterPro" id="IPR010221">
    <property type="entry name" value="VCBS_dom"/>
</dbReference>
<dbReference type="Gene3D" id="2.60.40.10">
    <property type="entry name" value="Immunoglobulins"/>
    <property type="match status" value="16"/>
</dbReference>
<dbReference type="NCBIfam" id="TIGR01965">
    <property type="entry name" value="VCBS_repeat"/>
    <property type="match status" value="21"/>
</dbReference>
<feature type="domain" description="RapA2 cadherin-like" evidence="2">
    <location>
        <begin position="1412"/>
        <end position="1489"/>
    </location>
</feature>
<gene>
    <name evidence="3" type="ORF">KP803_21495</name>
</gene>
<comment type="caution">
    <text evidence="3">The sequence shown here is derived from an EMBL/GenBank/DDBJ whole genome shotgun (WGS) entry which is preliminary data.</text>
</comment>
<dbReference type="PANTHER" id="PTHR14139:SF2">
    <property type="entry name" value="CALSYNTENIN-1"/>
    <property type="match status" value="1"/>
</dbReference>
<dbReference type="EMBL" id="JAJHVV010000022">
    <property type="protein sequence ID" value="MCK6265839.1"/>
    <property type="molecule type" value="Genomic_DNA"/>
</dbReference>
<dbReference type="RefSeq" id="WP_248010904.1">
    <property type="nucleotide sequence ID" value="NZ_JAJHVV010000022.1"/>
</dbReference>
<feature type="domain" description="RapA2 cadherin-like" evidence="2">
    <location>
        <begin position="975"/>
        <end position="1045"/>
    </location>
</feature>
<feature type="domain" description="RapA2 cadherin-like" evidence="2">
    <location>
        <begin position="2394"/>
        <end position="2462"/>
    </location>
</feature>
<feature type="domain" description="RapA2 cadherin-like" evidence="2">
    <location>
        <begin position="2613"/>
        <end position="2684"/>
    </location>
</feature>
<feature type="domain" description="RapA2 cadherin-like" evidence="2">
    <location>
        <begin position="1079"/>
        <end position="1150"/>
    </location>
</feature>
<dbReference type="Proteomes" id="UP001139559">
    <property type="component" value="Unassembled WGS sequence"/>
</dbReference>
<sequence>MSKLIQIPVDARIVIKQNGELVLLTEGEPLQSGDIEITREEYDAMTENGLNGDLFDLDTTPDQDQQALLSLLEQGLDPTQIEEFASASGLVSSSSLSGTESIDRDGSETIAQTHFETNADSANEQNENSSLFDELAFRTSNSAPIVINETRVFLEESGTSLLGITNPYDTDSDTLTITITDIPEHGLISHLDGSAINVGDVLTLSQLSEICFHSPDDCEDGEIAGVLSYSVDDGLGAFNSIQEASVEIIVQSVNDAPIAFDDTNSLDENQVLVANLPVSTDIDGTVVSYQLSQEPVVGSVSIDSSGQYIFDATKGFDYLPESQSVEVTFTYIAIDDDGRSSEEQTVTITVVGTNDAAIITGDNQGDVVEDDELLVLQESGLLQLTDVDGEAEELFDMESVTTSEETLGSLTVDETGSWKYQVDNSLVQYLGEGETKIETFAVASVDGTEHTVTITITGVNESALISGVASGSVVEDDSLTTLVESGKLDVTDEDQNQSKFDVNSVVAASGVLGSVTIDENGVWEYTVDNDDVQYLGQGETKLETFVVSSVDGTEHTISITITGINDTALIKGESSGGVLESSSASLLSDSGTLNVDDTDQNQSVFNVDNVVKPDGALGNLTITESGEWEYTVANSLVEYLGEGEMKTELFTVSSDDGTEHVIEITITGINNTAVITGESAGTVLEGSASTLSDSGKLTVFDIDQEEAVFDVNSVTAPLNALGELTIEEDGTWQYTVLDSLVQYLGEGEIKEEIFTVQSADGTSHSITIDIVGINGAAVITGDATGAVLEDDDVTTLEDSGQLFISDEDQQQAAFDTENVTSSEGVLGSLQIDALGNWDYQVDNSLVQYLGEDETKLERFTVYSVDGTEHTIDVTITGINDTAQISGEASGDVLEDEHATTLTELGQLTISDADQNESIFNTESVAAQGSVLGSLTINELGAWEYTVNNNLVQYLAIDEEKIEQFEVQSADGTTHNIVITIKGTNDSPEISGVLTGEAKEETALQVTGELQVSDVDNNAAHSWSLVGSSDSVYGSISIDHVGQWTYDLDNDAAQNLAADDTVTETFTVKVDDGLGGVDLQTVMITIKGTNDLPVITGDSSGQATEDVVSTVDGTLSVADIDINDDHSWSIQGNGEGQYGSITINQSGDWEYMVNPSKVQWFEHDELYNEETFTAVVNDGNGGTHSFDINIDILGQNDAPSISGSWKKSLVEDAGNKTRSGTLSTGDPDENENHTWTITTDPIGEHGTLTLSSTGVWTYTIDTTDEQADNTQALSLNQSVREEFYVQVTDKHGESDTQKIMVTIHGRNDEPEIAGVIVGAVTEDSAAVVSTTGQLEHSDVDANDEHAWEIQITQGQFGVIEVDEHGEWTYTLQNDHATVQALLPNETLTETFVVKVTDDTYDNRASNNASDTETITITISGDNDLPTIAGATTGSVIEATPEKSTTTGTLLALDIDANDSHTWEVVGEDQTGYGDGTYGVLSINDDGQWSYELDSTRLSTLSIPPGTTEVDSFQVKVTDSVGAEEYITVNISVAGVNTDPDIELGVTPTVVEDNVPNTISGTFGSGDPDIGDNISWSIVSLPSYGDFSLDNSLENKGEWQYQLNNGNQAVNALDEGDNLVDSVEIRVVDQFGKVSIKEFIINIEGNNDSPSISGHVAKTIYEDTASFTGQLQHGDPDADDTHTWSQSNVIGEYGNLELSSTGSWVFELNNHLEEIQQLNPEQTLTETFTVQVEDSLGELDSRDVVITIKGTNDLPIVSGVSEGTYVEGQEAHSLVEGFLLEQWLDLSLPSNSGNGVAPNTVELTIESAGTPDISEIVQIPDLNTQYSPEITNVSSQLTGLVYLIGGESYVFSGVADDSFRLEIGGETLVSETWGNIGGAGYTSAAYIPTESGWYTMTAFHDNEAGPGSATFNVAVGSAATIEMNTTNFEIVPDVSYLDGKVDFDPLVEHASNEGGYYPAESPSLTDIDDVAGTLILTDIDNDDDPSFIELDYAGNLGDLSIADSGEWVFEPSSELIDSLQDGDVHTEVFTVIAVDEFYGVVTQSITINVEGTEDNPYVPSESFDDFDDVVLVDTVLDELTVKEDVDDQDSDNTDSLYTASGTLAIPMGLGTSATWVLVEGFGQYGDISLDRDGNWEYTLDNSSSAVQSLQKNEEAQDVFTLYVVDKNGKTVVDSDGAPQLLEIVVNVQGTEDAPNITGSLVEETNANNTATISGVLAPGDIDSNDTHTWQAVSQSGNYGVFSLNADGTWTYDLDETIAELAELNGRDSTPLEETFTVKVVDMFNLESEKEVVVTINGVNEAPTLSGVHVASVSEDNQLSQTLQLIGSDVDSGDTVTFQAKSLNGTYGLFIIDALGEWSYTIYNDEPHLQALYDGEEVTESFTVYASDDLGAEASQVITVTVTGTNDVPVLSGDTQGVVEEAQASSTTGQLAADDTDIGDTVTYGVADVGDYGVLTIDSDWGWTYVVDNTHPMVNAIGVGETLTDTILVNATDSNNGVSDNVAITIVINGTNDLPTVSLVDSDILGSIDADSATTNASGTLVADDLDVTDTHTFYLSGNNQSQTGSFGEFTLDANSGEWEYQLETEAGLLLKDEVVTETFSVFVEDDNGGIGTQIITVNIQGTDDSPVITGTVEGQVKEDFNNEVSGTVSASDTETDTSSLTWQVLGSTTGQYGSLSFNTATGAWLYSLTAGSTNSLASDTNDVDEFIVEVSDGVNTTQETISITVIGNHLEQGNSGYDTLNATSEDEWLWGGPINLSDANQKDTFVWSSATVGTSQEPGVDYIKDFDAQADVLDFSSFVNAGDVWDSSNMAERVTFNELNGDVNVELSDINGELVQTVILQGVTLNDFAQIDTSLLSQQEILSHLMTEQRVVISEQYGHEGRDTLSGTSNSETLMGGADEDLFYLMEDQSGTALNPVTKTIDDFNVTQDTIDLSDLLTDSPSMAELLANIEVNVVDDELDPSDATSTTLSVTDQAGGQTDVVINNLGWNELGIIDVANATEETVISALVDQLKCVNVGE</sequence>
<feature type="domain" description="RapA2 cadherin-like" evidence="2">
    <location>
        <begin position="450"/>
        <end position="525"/>
    </location>
</feature>
<evidence type="ECO:0000313" key="3">
    <source>
        <dbReference type="EMBL" id="MCK6265839.1"/>
    </source>
</evidence>
<feature type="domain" description="RapA2 cadherin-like" evidence="2">
    <location>
        <begin position="662"/>
        <end position="734"/>
    </location>
</feature>
<dbReference type="Pfam" id="PF17803">
    <property type="entry name" value="Cadherin_4"/>
    <property type="match status" value="14"/>
</dbReference>
<evidence type="ECO:0000259" key="2">
    <source>
        <dbReference type="Pfam" id="PF17803"/>
    </source>
</evidence>
<name>A0A9X1XUH9_9VIBR</name>
<protein>
    <submittedName>
        <fullName evidence="3">VCBS domain-containing protein</fullName>
    </submittedName>
</protein>
<evidence type="ECO:0000256" key="1">
    <source>
        <dbReference type="SAM" id="MobiDB-lite"/>
    </source>
</evidence>
<dbReference type="InterPro" id="IPR040853">
    <property type="entry name" value="RapA2_cadherin-like"/>
</dbReference>
<keyword evidence="4" id="KW-1185">Reference proteome</keyword>
<feature type="domain" description="RapA2 cadherin-like" evidence="2">
    <location>
        <begin position="344"/>
        <end position="420"/>
    </location>
</feature>
<dbReference type="InterPro" id="IPR013783">
    <property type="entry name" value="Ig-like_fold"/>
</dbReference>
<feature type="domain" description="RapA2 cadherin-like" evidence="2">
    <location>
        <begin position="1639"/>
        <end position="1704"/>
    </location>
</feature>
<proteinExistence type="predicted"/>
<organism evidence="3 4">
    <name type="scientific">Vibrio amylolyticus</name>
    <dbReference type="NCBI Taxonomy" id="2847292"/>
    <lineage>
        <taxon>Bacteria</taxon>
        <taxon>Pseudomonadati</taxon>
        <taxon>Pseudomonadota</taxon>
        <taxon>Gammaproteobacteria</taxon>
        <taxon>Vibrionales</taxon>
        <taxon>Vibrionaceae</taxon>
        <taxon>Vibrio</taxon>
    </lineage>
</organism>
<dbReference type="SUPFAM" id="SSF51120">
    <property type="entry name" value="beta-Roll"/>
    <property type="match status" value="1"/>
</dbReference>